<evidence type="ECO:0000313" key="2">
    <source>
        <dbReference type="EMBL" id="KAF5354767.1"/>
    </source>
</evidence>
<gene>
    <name evidence="2" type="ORF">D9756_005747</name>
</gene>
<dbReference type="Pfam" id="PF21294">
    <property type="entry name" value="Polysacc_lyase_14"/>
    <property type="match status" value="1"/>
</dbReference>
<dbReference type="EMBL" id="JAACJO010000008">
    <property type="protein sequence ID" value="KAF5354767.1"/>
    <property type="molecule type" value="Genomic_DNA"/>
</dbReference>
<organism evidence="2 3">
    <name type="scientific">Leucocoprinus leucothites</name>
    <dbReference type="NCBI Taxonomy" id="201217"/>
    <lineage>
        <taxon>Eukaryota</taxon>
        <taxon>Fungi</taxon>
        <taxon>Dikarya</taxon>
        <taxon>Basidiomycota</taxon>
        <taxon>Agaricomycotina</taxon>
        <taxon>Agaricomycetes</taxon>
        <taxon>Agaricomycetidae</taxon>
        <taxon>Agaricales</taxon>
        <taxon>Agaricineae</taxon>
        <taxon>Agaricaceae</taxon>
        <taxon>Leucocoprinus</taxon>
    </lineage>
</organism>
<protein>
    <recommendedName>
        <fullName evidence="1">Polysaccharide lyase 14 domain-containing protein</fullName>
    </recommendedName>
</protein>
<comment type="caution">
    <text evidence="2">The sequence shown here is derived from an EMBL/GenBank/DDBJ whole genome shotgun (WGS) entry which is preliminary data.</text>
</comment>
<reference evidence="2 3" key="1">
    <citation type="journal article" date="2020" name="ISME J.">
        <title>Uncovering the hidden diversity of litter-decomposition mechanisms in mushroom-forming fungi.</title>
        <authorList>
            <person name="Floudas D."/>
            <person name="Bentzer J."/>
            <person name="Ahren D."/>
            <person name="Johansson T."/>
            <person name="Persson P."/>
            <person name="Tunlid A."/>
        </authorList>
    </citation>
    <scope>NUCLEOTIDE SEQUENCE [LARGE SCALE GENOMIC DNA]</scope>
    <source>
        <strain evidence="2 3">CBS 146.42</strain>
    </source>
</reference>
<sequence>MAEGLIPVSNFKSGFTTCTDLHEDDRVVVLALTDSTLGVHKVNSGTTHKLVCPPTPSDASDLPPPKEAWEAFYPEGSINPGGPNPGGFGFYLSGPESFSKQLQGGALEVVMSYRMMLQTDWEWVKGGKLPGWFGGVGNLAYSCTGGRQDQRCQCFDIRPMWRTSGLGELYTYLPLTDENEEILKKIPPKFVGNPKYGLSVGRGAYKWQKAVGNWVSVACRIKLNDVGHTNGINFSHNPSQNQ</sequence>
<feature type="domain" description="Polysaccharide lyase 14" evidence="1">
    <location>
        <begin position="67"/>
        <end position="232"/>
    </location>
</feature>
<dbReference type="Proteomes" id="UP000559027">
    <property type="component" value="Unassembled WGS sequence"/>
</dbReference>
<keyword evidence="3" id="KW-1185">Reference proteome</keyword>
<dbReference type="PANTHER" id="PTHR40124">
    <property type="match status" value="1"/>
</dbReference>
<dbReference type="Gene3D" id="2.60.120.200">
    <property type="match status" value="1"/>
</dbReference>
<evidence type="ECO:0000313" key="3">
    <source>
        <dbReference type="Proteomes" id="UP000559027"/>
    </source>
</evidence>
<dbReference type="OrthoDB" id="3337916at2759"/>
<dbReference type="AlphaFoldDB" id="A0A8H5D6W9"/>
<accession>A0A8H5D6W9</accession>
<dbReference type="InterPro" id="IPR048958">
    <property type="entry name" value="Polysacc_lyase_14"/>
</dbReference>
<name>A0A8H5D6W9_9AGAR</name>
<evidence type="ECO:0000259" key="1">
    <source>
        <dbReference type="Pfam" id="PF21294"/>
    </source>
</evidence>
<proteinExistence type="predicted"/>
<dbReference type="PANTHER" id="PTHR40124:SF1">
    <property type="entry name" value="DISAGGREGATASE RELATED REPEAT PROTEIN"/>
    <property type="match status" value="1"/>
</dbReference>